<dbReference type="Gramene" id="AUR62026267-RA">
    <property type="protein sequence ID" value="AUR62026267-RA:cds"/>
    <property type="gene ID" value="AUR62026267"/>
</dbReference>
<dbReference type="Gene3D" id="2.60.40.10">
    <property type="entry name" value="Immunoglobulins"/>
    <property type="match status" value="1"/>
</dbReference>
<organism evidence="3 4">
    <name type="scientific">Chenopodium quinoa</name>
    <name type="common">Quinoa</name>
    <dbReference type="NCBI Taxonomy" id="63459"/>
    <lineage>
        <taxon>Eukaryota</taxon>
        <taxon>Viridiplantae</taxon>
        <taxon>Streptophyta</taxon>
        <taxon>Embryophyta</taxon>
        <taxon>Tracheophyta</taxon>
        <taxon>Spermatophyta</taxon>
        <taxon>Magnoliopsida</taxon>
        <taxon>eudicotyledons</taxon>
        <taxon>Gunneridae</taxon>
        <taxon>Pentapetalae</taxon>
        <taxon>Caryophyllales</taxon>
        <taxon>Chenopodiaceae</taxon>
        <taxon>Chenopodioideae</taxon>
        <taxon>Atripliceae</taxon>
        <taxon>Chenopodium</taxon>
    </lineage>
</organism>
<dbReference type="EnsemblPlants" id="AUR62026267-RA">
    <property type="protein sequence ID" value="AUR62026267-RA:cds"/>
    <property type="gene ID" value="AUR62026267"/>
</dbReference>
<evidence type="ECO:0000313" key="3">
    <source>
        <dbReference type="EnsemblPlants" id="AUR62026267-RA:cds"/>
    </source>
</evidence>
<reference evidence="3" key="2">
    <citation type="submission" date="2021-03" db="UniProtKB">
        <authorList>
            <consortium name="EnsemblPlants"/>
        </authorList>
    </citation>
    <scope>IDENTIFICATION</scope>
</reference>
<dbReference type="PANTHER" id="PTHR47926">
    <property type="entry name" value="PENTATRICOPEPTIDE REPEAT-CONTAINING PROTEIN"/>
    <property type="match status" value="1"/>
</dbReference>
<dbReference type="GO" id="GO:0009451">
    <property type="term" value="P:RNA modification"/>
    <property type="evidence" value="ECO:0007669"/>
    <property type="project" value="InterPro"/>
</dbReference>
<dbReference type="InterPro" id="IPR011990">
    <property type="entry name" value="TPR-like_helical_dom_sf"/>
</dbReference>
<dbReference type="PROSITE" id="PS51375">
    <property type="entry name" value="PPR"/>
    <property type="match status" value="1"/>
</dbReference>
<evidence type="ECO:0008006" key="5">
    <source>
        <dbReference type="Google" id="ProtNLM"/>
    </source>
</evidence>
<dbReference type="Proteomes" id="UP000596660">
    <property type="component" value="Unplaced"/>
</dbReference>
<dbReference type="Pfam" id="PF01535">
    <property type="entry name" value="PPR"/>
    <property type="match status" value="3"/>
</dbReference>
<reference evidence="3" key="1">
    <citation type="journal article" date="2017" name="Nature">
        <title>The genome of Chenopodium quinoa.</title>
        <authorList>
            <person name="Jarvis D.E."/>
            <person name="Ho Y.S."/>
            <person name="Lightfoot D.J."/>
            <person name="Schmoeckel S.M."/>
            <person name="Li B."/>
            <person name="Borm T.J.A."/>
            <person name="Ohyanagi H."/>
            <person name="Mineta K."/>
            <person name="Michell C.T."/>
            <person name="Saber N."/>
            <person name="Kharbatia N.M."/>
            <person name="Rupper R.R."/>
            <person name="Sharp A.R."/>
            <person name="Dally N."/>
            <person name="Boughton B.A."/>
            <person name="Woo Y.H."/>
            <person name="Gao G."/>
            <person name="Schijlen E.G.W.M."/>
            <person name="Guo X."/>
            <person name="Momin A.A."/>
            <person name="Negrao S."/>
            <person name="Al-Babili S."/>
            <person name="Gehring C."/>
            <person name="Roessner U."/>
            <person name="Jung C."/>
            <person name="Murphy K."/>
            <person name="Arold S.T."/>
            <person name="Gojobori T."/>
            <person name="van der Linden C.G."/>
            <person name="van Loo E.N."/>
            <person name="Jellen E.N."/>
            <person name="Maughan P.J."/>
            <person name="Tester M."/>
        </authorList>
    </citation>
    <scope>NUCLEOTIDE SEQUENCE [LARGE SCALE GENOMIC DNA]</scope>
    <source>
        <strain evidence="3">cv. PI 614886</strain>
    </source>
</reference>
<keyword evidence="1" id="KW-0677">Repeat</keyword>
<dbReference type="InterPro" id="IPR046960">
    <property type="entry name" value="PPR_At4g14850-like_plant"/>
</dbReference>
<dbReference type="InterPro" id="IPR002885">
    <property type="entry name" value="PPR_rpt"/>
</dbReference>
<keyword evidence="4" id="KW-1185">Reference proteome</keyword>
<proteinExistence type="predicted"/>
<evidence type="ECO:0000313" key="4">
    <source>
        <dbReference type="Proteomes" id="UP000596660"/>
    </source>
</evidence>
<dbReference type="Gene3D" id="1.25.40.10">
    <property type="entry name" value="Tetratricopeptide repeat domain"/>
    <property type="match status" value="1"/>
</dbReference>
<dbReference type="Pfam" id="PF13041">
    <property type="entry name" value="PPR_2"/>
    <property type="match status" value="1"/>
</dbReference>
<dbReference type="AlphaFoldDB" id="A0A803MB00"/>
<name>A0A803MB00_CHEQI</name>
<dbReference type="NCBIfam" id="TIGR00756">
    <property type="entry name" value="PPR"/>
    <property type="match status" value="1"/>
</dbReference>
<sequence length="290" mass="33632">MRNHGFPYLRLGNKLINAYLKLGNLVYAHQLFDKLPQRHVAAWNAMISCYIRQKRNPEAVESSWESSCFGVGGFKYVCQLGQMKNAHLVADRVVEKDVILFTSLVVGYVQNGEDCEAMKAFNQMIKEGVKANEYTFTSLLVYDGLFDRDLVLVNTMMYAYAQNGFEYKTLELLQQPNDLGLEPNGVTYPRGEVHTFMAGNWSQPSFKETDYIIKELMKKVKELGDAKNILDEKLYPGKYEIKFIVDGVWQVDLLRDSKQQWVREQSSYDSLKLRIERPRIAICLRIRDFY</sequence>
<dbReference type="InterPro" id="IPR013783">
    <property type="entry name" value="Ig-like_fold"/>
</dbReference>
<evidence type="ECO:0000256" key="1">
    <source>
        <dbReference type="ARBA" id="ARBA00022737"/>
    </source>
</evidence>
<evidence type="ECO:0000256" key="2">
    <source>
        <dbReference type="PROSITE-ProRule" id="PRU00708"/>
    </source>
</evidence>
<accession>A0A803MB00</accession>
<protein>
    <recommendedName>
        <fullName evidence="5">Pentatricopeptide repeat-containing protein</fullName>
    </recommendedName>
</protein>
<dbReference type="GO" id="GO:0003723">
    <property type="term" value="F:RNA binding"/>
    <property type="evidence" value="ECO:0007669"/>
    <property type="project" value="InterPro"/>
</dbReference>
<feature type="repeat" description="PPR" evidence="2">
    <location>
        <begin position="97"/>
        <end position="131"/>
    </location>
</feature>